<accession>A6JDA3</accession>
<evidence type="ECO:0000313" key="2">
    <source>
        <dbReference type="Proteomes" id="UP000234681"/>
    </source>
</evidence>
<protein>
    <submittedName>
        <fullName evidence="1">RCG56987</fullName>
    </submittedName>
</protein>
<name>A6JDA3_RAT</name>
<dbReference type="EMBL" id="CH473981">
    <property type="protein sequence ID" value="EDL90025.1"/>
    <property type="molecule type" value="Genomic_DNA"/>
</dbReference>
<evidence type="ECO:0000313" key="1">
    <source>
        <dbReference type="EMBL" id="EDL90025.1"/>
    </source>
</evidence>
<dbReference type="Proteomes" id="UP000234681">
    <property type="component" value="Chromosome 14"/>
</dbReference>
<dbReference type="AlphaFoldDB" id="A6JDA3"/>
<proteinExistence type="predicted"/>
<organism evidence="1 2">
    <name type="scientific">Rattus norvegicus</name>
    <name type="common">Rat</name>
    <dbReference type="NCBI Taxonomy" id="10116"/>
    <lineage>
        <taxon>Eukaryota</taxon>
        <taxon>Metazoa</taxon>
        <taxon>Chordata</taxon>
        <taxon>Craniata</taxon>
        <taxon>Vertebrata</taxon>
        <taxon>Euteleostomi</taxon>
        <taxon>Mammalia</taxon>
        <taxon>Eutheria</taxon>
        <taxon>Euarchontoglires</taxon>
        <taxon>Glires</taxon>
        <taxon>Rodentia</taxon>
        <taxon>Myomorpha</taxon>
        <taxon>Muroidea</taxon>
        <taxon>Muridae</taxon>
        <taxon>Murinae</taxon>
        <taxon>Rattus</taxon>
    </lineage>
</organism>
<sequence length="59" mass="6548">MPDSKYLSSTIWVPKNYSSDCKGNTPVLAKNIGGKYRKSQLTQDPKISYKSGLAWPLNA</sequence>
<reference evidence="2" key="1">
    <citation type="submission" date="2005-09" db="EMBL/GenBank/DDBJ databases">
        <authorList>
            <person name="Mural R.J."/>
            <person name="Li P.W."/>
            <person name="Adams M.D."/>
            <person name="Amanatides P.G."/>
            <person name="Baden-Tillson H."/>
            <person name="Barnstead M."/>
            <person name="Chin S.H."/>
            <person name="Dew I."/>
            <person name="Evans C.A."/>
            <person name="Ferriera S."/>
            <person name="Flanigan M."/>
            <person name="Fosler C."/>
            <person name="Glodek A."/>
            <person name="Gu Z."/>
            <person name="Holt R.A."/>
            <person name="Jennings D."/>
            <person name="Kraft C.L."/>
            <person name="Lu F."/>
            <person name="Nguyen T."/>
            <person name="Nusskern D.R."/>
            <person name="Pfannkoch C.M."/>
            <person name="Sitter C."/>
            <person name="Sutton G.G."/>
            <person name="Venter J.C."/>
            <person name="Wang Z."/>
            <person name="Woodage T."/>
            <person name="Zheng X.H."/>
            <person name="Zhong F."/>
        </authorList>
    </citation>
    <scope>NUCLEOTIDE SEQUENCE [LARGE SCALE GENOMIC DNA]</scope>
    <source>
        <strain>BN</strain>
        <strain evidence="2">Sprague-Dawley</strain>
    </source>
</reference>
<gene>
    <name evidence="1" type="ORF">rCG_56987</name>
</gene>